<reference evidence="2 5" key="2">
    <citation type="submission" date="2020-04" db="EMBL/GenBank/DDBJ databases">
        <title>Description of novel Gluconacetobacter.</title>
        <authorList>
            <person name="Sombolestani A."/>
        </authorList>
    </citation>
    <scope>NUCLEOTIDE SEQUENCE [LARGE SCALE GENOMIC DNA]</scope>
    <source>
        <strain evidence="2 5">LMG 1382</strain>
    </source>
</reference>
<dbReference type="OrthoDB" id="7391570at2"/>
<proteinExistence type="predicted"/>
<gene>
    <name evidence="3" type="ORF">C7453_10537</name>
    <name evidence="2" type="ORF">HLH32_11240</name>
</gene>
<comment type="caution">
    <text evidence="3">The sequence shown here is derived from an EMBL/GenBank/DDBJ whole genome shotgun (WGS) entry which is preliminary data.</text>
</comment>
<keyword evidence="2" id="KW-0862">Zinc</keyword>
<dbReference type="InterPro" id="IPR019401">
    <property type="entry name" value="Znf_CHCC"/>
</dbReference>
<evidence type="ECO:0000313" key="2">
    <source>
        <dbReference type="EMBL" id="MBB2186952.1"/>
    </source>
</evidence>
<evidence type="ECO:0000313" key="3">
    <source>
        <dbReference type="EMBL" id="RDI37629.1"/>
    </source>
</evidence>
<name>A0A370G451_GLULI</name>
<evidence type="ECO:0000313" key="4">
    <source>
        <dbReference type="Proteomes" id="UP000254958"/>
    </source>
</evidence>
<evidence type="ECO:0000259" key="1">
    <source>
        <dbReference type="Pfam" id="PF10276"/>
    </source>
</evidence>
<feature type="domain" description="Zinc finger CHCC-type" evidence="1">
    <location>
        <begin position="30"/>
        <end position="64"/>
    </location>
</feature>
<organism evidence="3 4">
    <name type="scientific">Gluconacetobacter liquefaciens</name>
    <name type="common">Acetobacter liquefaciens</name>
    <dbReference type="NCBI Taxonomy" id="89584"/>
    <lineage>
        <taxon>Bacteria</taxon>
        <taxon>Pseudomonadati</taxon>
        <taxon>Pseudomonadota</taxon>
        <taxon>Alphaproteobacteria</taxon>
        <taxon>Acetobacterales</taxon>
        <taxon>Acetobacteraceae</taxon>
        <taxon>Gluconacetobacter</taxon>
    </lineage>
</organism>
<dbReference type="RefSeq" id="WP_114727402.1">
    <property type="nucleotide sequence ID" value="NZ_BJMI01000006.1"/>
</dbReference>
<sequence length="76" mass="8170">MQVQTLPAQSGDPVPHPRLGHVETVIVQSRVLSCDGGLGALGHPRVWLRIAGHQTFCPYCSRLFVLSPDAGEDSAH</sequence>
<dbReference type="AlphaFoldDB" id="A0A370G451"/>
<dbReference type="Proteomes" id="UP000254958">
    <property type="component" value="Unassembled WGS sequence"/>
</dbReference>
<dbReference type="EMBL" id="QQAW01000005">
    <property type="protein sequence ID" value="RDI37629.1"/>
    <property type="molecule type" value="Genomic_DNA"/>
</dbReference>
<reference evidence="3 4" key="1">
    <citation type="submission" date="2018-07" db="EMBL/GenBank/DDBJ databases">
        <title>Genomic Encyclopedia of Type Strains, Phase IV (KMG-IV): sequencing the most valuable type-strain genomes for metagenomic binning, comparative biology and taxonomic classification.</title>
        <authorList>
            <person name="Goeker M."/>
        </authorList>
    </citation>
    <scope>NUCLEOTIDE SEQUENCE [LARGE SCALE GENOMIC DNA]</scope>
    <source>
        <strain evidence="3 4">DSM 5603</strain>
    </source>
</reference>
<accession>A0A370G451</accession>
<keyword evidence="4" id="KW-1185">Reference proteome</keyword>
<keyword evidence="2" id="KW-0863">Zinc-finger</keyword>
<dbReference type="EMBL" id="JABEQI010000005">
    <property type="protein sequence ID" value="MBB2186952.1"/>
    <property type="molecule type" value="Genomic_DNA"/>
</dbReference>
<dbReference type="Pfam" id="PF10276">
    <property type="entry name" value="zf-CHCC"/>
    <property type="match status" value="1"/>
</dbReference>
<protein>
    <submittedName>
        <fullName evidence="3">Putative Zn-finger protein</fullName>
    </submittedName>
    <submittedName>
        <fullName evidence="2">Zinc-finger domain-containing protein</fullName>
    </submittedName>
</protein>
<evidence type="ECO:0000313" key="5">
    <source>
        <dbReference type="Proteomes" id="UP000562982"/>
    </source>
</evidence>
<dbReference type="GO" id="GO:0008270">
    <property type="term" value="F:zinc ion binding"/>
    <property type="evidence" value="ECO:0007669"/>
    <property type="project" value="UniProtKB-KW"/>
</dbReference>
<dbReference type="Gene3D" id="2.60.260.40">
    <property type="entry name" value="q5lls5 like domains"/>
    <property type="match status" value="1"/>
</dbReference>
<dbReference type="Proteomes" id="UP000562982">
    <property type="component" value="Unassembled WGS sequence"/>
</dbReference>
<keyword evidence="2" id="KW-0479">Metal-binding</keyword>